<dbReference type="RefSeq" id="WP_250583127.1">
    <property type="nucleotide sequence ID" value="NZ_JAMLJN010000013.1"/>
</dbReference>
<accession>A0ABT0TJK0</accession>
<proteinExistence type="predicted"/>
<dbReference type="Proteomes" id="UP001203342">
    <property type="component" value="Unassembled WGS sequence"/>
</dbReference>
<sequence>MEHNLELNQLAKEALREGAKWTFFLSIMGFIGVGLIILAALFMTVALSGVPDEIGGEFGYIGAFKSFISLIYFGVAALYFFPVYYLYKYSTNMKMALQMNDQNMLSEAFVNLKSHHKFLGISIIVVLSLYIIILVGGIFTIAAAAM</sequence>
<feature type="transmembrane region" description="Helical" evidence="1">
    <location>
        <begin position="21"/>
        <end position="47"/>
    </location>
</feature>
<organism evidence="2 3">
    <name type="scientific">Flavobacterium fragile</name>
    <dbReference type="NCBI Taxonomy" id="2949085"/>
    <lineage>
        <taxon>Bacteria</taxon>
        <taxon>Pseudomonadati</taxon>
        <taxon>Bacteroidota</taxon>
        <taxon>Flavobacteriia</taxon>
        <taxon>Flavobacteriales</taxon>
        <taxon>Flavobacteriaceae</taxon>
        <taxon>Flavobacterium</taxon>
    </lineage>
</organism>
<evidence type="ECO:0008006" key="4">
    <source>
        <dbReference type="Google" id="ProtNLM"/>
    </source>
</evidence>
<evidence type="ECO:0000313" key="3">
    <source>
        <dbReference type="Proteomes" id="UP001203342"/>
    </source>
</evidence>
<keyword evidence="1" id="KW-0812">Transmembrane</keyword>
<feature type="transmembrane region" description="Helical" evidence="1">
    <location>
        <begin position="67"/>
        <end position="87"/>
    </location>
</feature>
<evidence type="ECO:0000256" key="1">
    <source>
        <dbReference type="SAM" id="Phobius"/>
    </source>
</evidence>
<comment type="caution">
    <text evidence="2">The sequence shown here is derived from an EMBL/GenBank/DDBJ whole genome shotgun (WGS) entry which is preliminary data.</text>
</comment>
<feature type="transmembrane region" description="Helical" evidence="1">
    <location>
        <begin position="118"/>
        <end position="145"/>
    </location>
</feature>
<gene>
    <name evidence="2" type="ORF">NAT47_12110</name>
</gene>
<dbReference type="EMBL" id="JAMLJN010000013">
    <property type="protein sequence ID" value="MCL9771157.1"/>
    <property type="molecule type" value="Genomic_DNA"/>
</dbReference>
<protein>
    <recommendedName>
        <fullName evidence="4">DUF5362 domain-containing protein</fullName>
    </recommendedName>
</protein>
<keyword evidence="1" id="KW-1133">Transmembrane helix</keyword>
<evidence type="ECO:0000313" key="2">
    <source>
        <dbReference type="EMBL" id="MCL9771157.1"/>
    </source>
</evidence>
<name>A0ABT0TJK0_9FLAO</name>
<keyword evidence="1" id="KW-0472">Membrane</keyword>
<keyword evidence="3" id="KW-1185">Reference proteome</keyword>
<reference evidence="2 3" key="1">
    <citation type="submission" date="2022-05" db="EMBL/GenBank/DDBJ databases">
        <title>Flavobacterium sp., isolated from activated sludge.</title>
        <authorList>
            <person name="Ran Q."/>
        </authorList>
    </citation>
    <scope>NUCLEOTIDE SEQUENCE [LARGE SCALE GENOMIC DNA]</scope>
    <source>
        <strain evidence="2 3">HXWNR69</strain>
    </source>
</reference>